<name>A0ABM0LQL3_MICOH</name>
<sequence length="73" mass="7910">MGSSMPLFLLLALLNTSYAAGPKVILKVKLAEVFQAKASQDSSFLGMLQKICLLLHLPSGTNMTLHHKGPLHH</sequence>
<proteinExistence type="predicted"/>
<keyword evidence="1" id="KW-0732">Signal</keyword>
<feature type="signal peptide" evidence="1">
    <location>
        <begin position="1"/>
        <end position="19"/>
    </location>
</feature>
<dbReference type="Proteomes" id="UP000694915">
    <property type="component" value="Unplaced"/>
</dbReference>
<dbReference type="PANTHER" id="PTHR38500:SF1">
    <property type="entry name" value="SURFACTANT-ASSOCIATED PROTEIN 2"/>
    <property type="match status" value="1"/>
</dbReference>
<protein>
    <submittedName>
        <fullName evidence="3">Surfactant-associated protein 2</fullName>
    </submittedName>
</protein>
<dbReference type="RefSeq" id="XP_005370819.2">
    <property type="nucleotide sequence ID" value="XM_005370762.2"/>
</dbReference>
<feature type="chain" id="PRO_5045861607" evidence="1">
    <location>
        <begin position="20"/>
        <end position="73"/>
    </location>
</feature>
<feature type="non-terminal residue" evidence="3">
    <location>
        <position position="73"/>
    </location>
</feature>
<evidence type="ECO:0000313" key="3">
    <source>
        <dbReference type="RefSeq" id="XP_005370819.2"/>
    </source>
</evidence>
<organism evidence="2 3">
    <name type="scientific">Microtus ochrogaster</name>
    <name type="common">Prairie vole</name>
    <dbReference type="NCBI Taxonomy" id="79684"/>
    <lineage>
        <taxon>Eukaryota</taxon>
        <taxon>Metazoa</taxon>
        <taxon>Chordata</taxon>
        <taxon>Craniata</taxon>
        <taxon>Vertebrata</taxon>
        <taxon>Euteleostomi</taxon>
        <taxon>Mammalia</taxon>
        <taxon>Eutheria</taxon>
        <taxon>Euarchontoglires</taxon>
        <taxon>Glires</taxon>
        <taxon>Rodentia</taxon>
        <taxon>Myomorpha</taxon>
        <taxon>Muroidea</taxon>
        <taxon>Cricetidae</taxon>
        <taxon>Arvicolinae</taxon>
        <taxon>Microtus</taxon>
    </lineage>
</organism>
<evidence type="ECO:0000256" key="1">
    <source>
        <dbReference type="SAM" id="SignalP"/>
    </source>
</evidence>
<gene>
    <name evidence="3" type="primary">Sfta2</name>
</gene>
<evidence type="ECO:0000313" key="2">
    <source>
        <dbReference type="Proteomes" id="UP000694915"/>
    </source>
</evidence>
<dbReference type="InterPro" id="IPR028198">
    <property type="entry name" value="SFTA2"/>
</dbReference>
<accession>A0ABM0LQL3</accession>
<reference evidence="3" key="1">
    <citation type="submission" date="2025-08" db="UniProtKB">
        <authorList>
            <consortium name="RefSeq"/>
        </authorList>
    </citation>
    <scope>IDENTIFICATION</scope>
</reference>
<dbReference type="Pfam" id="PF15210">
    <property type="entry name" value="SFTA2"/>
    <property type="match status" value="1"/>
</dbReference>
<dbReference type="GeneID" id="101997429"/>
<dbReference type="PANTHER" id="PTHR38500">
    <property type="entry name" value="SURFACTANT-ASSOCIATED PROTEIN 2"/>
    <property type="match status" value="1"/>
</dbReference>
<keyword evidence="2" id="KW-1185">Reference proteome</keyword>